<evidence type="ECO:0000313" key="2">
    <source>
        <dbReference type="EMBL" id="GBP80406.1"/>
    </source>
</evidence>
<accession>A0A4C1YVT6</accession>
<sequence>MDNETRIDSEDRTEQSSQSNQQLLNSLTALLTRCSVQAAYRYTHEVDAAPHSPSHGITAARATTPALDSPAEPHGRYIKNGNSKAPYSLL</sequence>
<comment type="caution">
    <text evidence="2">The sequence shown here is derived from an EMBL/GenBank/DDBJ whole genome shotgun (WGS) entry which is preliminary data.</text>
</comment>
<dbReference type="AlphaFoldDB" id="A0A4C1YVT6"/>
<protein>
    <submittedName>
        <fullName evidence="2">Uncharacterized protein</fullName>
    </submittedName>
</protein>
<feature type="compositionally biased region" description="Basic and acidic residues" evidence="1">
    <location>
        <begin position="1"/>
        <end position="14"/>
    </location>
</feature>
<dbReference type="EMBL" id="BGZK01001461">
    <property type="protein sequence ID" value="GBP80406.1"/>
    <property type="molecule type" value="Genomic_DNA"/>
</dbReference>
<organism evidence="2 3">
    <name type="scientific">Eumeta variegata</name>
    <name type="common">Bagworm moth</name>
    <name type="synonym">Eumeta japonica</name>
    <dbReference type="NCBI Taxonomy" id="151549"/>
    <lineage>
        <taxon>Eukaryota</taxon>
        <taxon>Metazoa</taxon>
        <taxon>Ecdysozoa</taxon>
        <taxon>Arthropoda</taxon>
        <taxon>Hexapoda</taxon>
        <taxon>Insecta</taxon>
        <taxon>Pterygota</taxon>
        <taxon>Neoptera</taxon>
        <taxon>Endopterygota</taxon>
        <taxon>Lepidoptera</taxon>
        <taxon>Glossata</taxon>
        <taxon>Ditrysia</taxon>
        <taxon>Tineoidea</taxon>
        <taxon>Psychidae</taxon>
        <taxon>Oiketicinae</taxon>
        <taxon>Eumeta</taxon>
    </lineage>
</organism>
<name>A0A4C1YVT6_EUMVA</name>
<evidence type="ECO:0000313" key="3">
    <source>
        <dbReference type="Proteomes" id="UP000299102"/>
    </source>
</evidence>
<feature type="region of interest" description="Disordered" evidence="1">
    <location>
        <begin position="1"/>
        <end position="21"/>
    </location>
</feature>
<feature type="compositionally biased region" description="Polar residues" evidence="1">
    <location>
        <begin position="80"/>
        <end position="90"/>
    </location>
</feature>
<feature type="region of interest" description="Disordered" evidence="1">
    <location>
        <begin position="48"/>
        <end position="90"/>
    </location>
</feature>
<gene>
    <name evidence="2" type="ORF">EVAR_57660_1</name>
</gene>
<reference evidence="2 3" key="1">
    <citation type="journal article" date="2019" name="Commun. Biol.">
        <title>The bagworm genome reveals a unique fibroin gene that provides high tensile strength.</title>
        <authorList>
            <person name="Kono N."/>
            <person name="Nakamura H."/>
            <person name="Ohtoshi R."/>
            <person name="Tomita M."/>
            <person name="Numata K."/>
            <person name="Arakawa K."/>
        </authorList>
    </citation>
    <scope>NUCLEOTIDE SEQUENCE [LARGE SCALE GENOMIC DNA]</scope>
</reference>
<proteinExistence type="predicted"/>
<keyword evidence="3" id="KW-1185">Reference proteome</keyword>
<evidence type="ECO:0000256" key="1">
    <source>
        <dbReference type="SAM" id="MobiDB-lite"/>
    </source>
</evidence>
<dbReference type="Proteomes" id="UP000299102">
    <property type="component" value="Unassembled WGS sequence"/>
</dbReference>